<evidence type="ECO:0008006" key="4">
    <source>
        <dbReference type="Google" id="ProtNLM"/>
    </source>
</evidence>
<evidence type="ECO:0000256" key="1">
    <source>
        <dbReference type="SAM" id="MobiDB-lite"/>
    </source>
</evidence>
<keyword evidence="3" id="KW-1185">Reference proteome</keyword>
<feature type="region of interest" description="Disordered" evidence="1">
    <location>
        <begin position="1747"/>
        <end position="1773"/>
    </location>
</feature>
<reference evidence="2 3" key="1">
    <citation type="submission" date="2024-04" db="EMBL/GenBank/DDBJ databases">
        <authorList>
            <consortium name="Genoscope - CEA"/>
            <person name="William W."/>
        </authorList>
    </citation>
    <scope>NUCLEOTIDE SEQUENCE [LARGE SCALE GENOMIC DNA]</scope>
</reference>
<dbReference type="SUPFAM" id="SSF47986">
    <property type="entry name" value="DEATH domain"/>
    <property type="match status" value="1"/>
</dbReference>
<evidence type="ECO:0000313" key="3">
    <source>
        <dbReference type="Proteomes" id="UP001497497"/>
    </source>
</evidence>
<dbReference type="PANTHER" id="PTHR16155:SF19">
    <property type="entry name" value="DED DOMAIN-CONTAINING PROTEIN"/>
    <property type="match status" value="1"/>
</dbReference>
<sequence length="1800" mass="208723">VGVSIDFFFSDDVEEFNAQKLGPTFEIPTFASQKEMNAEEWEKVTKNMDELLDVYPSIVIEHLFSANVITLRDKKSIQSTRDTEKQMKNTLKILKEKPSQHKAFGVLIEALRQDPVTCLLADKIVGTEAKSDANLHSKPDPHLLDDDVRRVLRANYVNEVGSSTPLSDIRQTLKEARVFGGQNEWDNETLLNFIWKDEFVGVEIERAKKREGKNAKRVIYLKNIRKLDLEAEIPIMPKQKEHQTLAVAETLQDVCQKDVQNMTPSELRKYLTTKFEHQGLETIALEDLEAKNVSGQVFLSLKEEDFKEEIPTASFGVRRFLLLLKEQHIQPSEIKSLPEHLRTFDTEVRPADKYFLNRCADIVSTNIRGKRTSPLKHFLLIEKQDKEKALEFIGSEVVPFAAACLNERRNGTIYFGISPPDNSNNYKAGEIVGVDLEPEDVQAEINDFIRKSFLEAQKNIISCTVRDAKFVPVIGATSKNVHVIEVDIVASSAALGDETIRTKLSLLPLHLKKHKGKDGVFKFSENGLPKIVSTEEMCNYEKDQPRIVEQRRQDESHTKCTNRPNLRKRMLNLLTAGEETMQDQVFPFLMTSPIDSHMDMSYLLENTPFIKQLQPEIVFDFDPTGASNGIYKSLDSEQEVEMRVVTTDNFDKTQQKPEDYTNLKESLANENRITWMFCNGYSEDFVAPMSPTEWNRKRRGPFQEALNFFIDNFNNFDKDRIIFIICLFSKNYDAMIEACDEVLTKLPDNWLLLAETEEVAKLWQDQILLRNRVEKKDLIDRCIIGMHWGEINTTIMRVTKVIEEHECILPCSTGTFAEIREKKLKDWCDLGVLSAADFHFHDGALEKSKKEVEEKFYRGQQVDWLNFYFHNQVLKRDIHDELMKNVKDALNGQGKDEEDKITIVPLLHQPGAGGTTSAKQVLWDLRKEYRCCVINTITDQTCDQLDELRRFNDPTPQPLLIFIDNEDEDRCIKLQGSLEDKGRKRWRDSDESFDVYCTIILCIRRPSLPKQLKHGHIALRQELTKRELDWFKEKNDSLTTRFEKNGDTNINPKFLISFNILRENFNKEYVSKVVKEFSDDVSKENEVKLLKVVSLLNTYDPDFKYIQVSCLDKILEDLPTFRKSQAKGPLTRNIKWEATLSQAVKVLLNVSSTRNQHGKTRQSLRVFNKVIAREILTRMKERTNQRESEIMLELMESGVFEQESSDSKLLQVIINNVMKKREFKSDGIKKQKFSQFVLYVQHNEGADVAVNLLECLFEHNQDPFTAQLVARFYIDLKNWSQAEKYAKKATSMLTTNSFLWDTYGQVFKNQLYDKIDSEKTLDKGEGFKVSELHEMIDFSEKCIECFRKEQKISELETTSNGENNFAGYFGELRAIVLLLSALKLCPAFGKDDILHRYLVETKFKPMELDFLTERESVYLKSLEKNSKDAMRRLDEEYLQMKGNVNLVISTPSFDFDKSSLLVLKVNLDAYFGEPYNDVPRNLNEKERNDYRYRRARNLGATSLTSLLQMKQNRECETLKQIYELMYKNVSSEINSFDNLRAIMDTVTVLMLDQVIPKGLNYQQILEWSRKLYSLEKLKSTERPYLEPYLYFVLYNFPTEERQSHKLCLPIDLSSALNSWQEVFKKKYPKYGGEELSLKRRETTLFFLGNGEPLKDIVHQDSLDFMRDYTLHEKWQLPQVRAQLRLLSGTLNNFGEKVTLRLVRDGNTFPLTILTSHRVTKKQMWLKRVYFYVGFSFSGPRAFGMSTDEPGASVQHVPRSRPPATTQVSKQRQHSPPILAELVKARTNTEKELKKHKVIVQ</sequence>
<feature type="non-terminal residue" evidence="2">
    <location>
        <position position="1"/>
    </location>
</feature>
<dbReference type="GO" id="GO:0005737">
    <property type="term" value="C:cytoplasm"/>
    <property type="evidence" value="ECO:0007669"/>
    <property type="project" value="TreeGrafter"/>
</dbReference>
<dbReference type="EMBL" id="CAXITT010000723">
    <property type="protein sequence ID" value="CAL1545561.1"/>
    <property type="molecule type" value="Genomic_DNA"/>
</dbReference>
<organism evidence="2 3">
    <name type="scientific">Lymnaea stagnalis</name>
    <name type="common">Great pond snail</name>
    <name type="synonym">Helix stagnalis</name>
    <dbReference type="NCBI Taxonomy" id="6523"/>
    <lineage>
        <taxon>Eukaryota</taxon>
        <taxon>Metazoa</taxon>
        <taxon>Spiralia</taxon>
        <taxon>Lophotrochozoa</taxon>
        <taxon>Mollusca</taxon>
        <taxon>Gastropoda</taxon>
        <taxon>Heterobranchia</taxon>
        <taxon>Euthyneura</taxon>
        <taxon>Panpulmonata</taxon>
        <taxon>Hygrophila</taxon>
        <taxon>Lymnaeoidea</taxon>
        <taxon>Lymnaeidae</taxon>
        <taxon>Lymnaea</taxon>
    </lineage>
</organism>
<evidence type="ECO:0000313" key="2">
    <source>
        <dbReference type="EMBL" id="CAL1545561.1"/>
    </source>
</evidence>
<gene>
    <name evidence="2" type="ORF">GSLYS_00019044001</name>
</gene>
<dbReference type="Proteomes" id="UP001497497">
    <property type="component" value="Unassembled WGS sequence"/>
</dbReference>
<comment type="caution">
    <text evidence="2">The sequence shown here is derived from an EMBL/GenBank/DDBJ whole genome shotgun (WGS) entry which is preliminary data.</text>
</comment>
<dbReference type="Gene3D" id="1.10.533.10">
    <property type="entry name" value="Death Domain, Fas"/>
    <property type="match status" value="1"/>
</dbReference>
<dbReference type="CDD" id="cd01671">
    <property type="entry name" value="CARD"/>
    <property type="match status" value="1"/>
</dbReference>
<protein>
    <recommendedName>
        <fullName evidence="4">Sterile alpha motif domain-containing protein 9-like</fullName>
    </recommendedName>
</protein>
<accession>A0AAV2IIV5</accession>
<dbReference type="PANTHER" id="PTHR16155">
    <property type="entry name" value="DED DOMAIN-CONTAINING PROTEIN"/>
    <property type="match status" value="1"/>
</dbReference>
<dbReference type="InterPro" id="IPR011029">
    <property type="entry name" value="DEATH-like_dom_sf"/>
</dbReference>
<name>A0AAV2IIV5_LYMST</name>
<proteinExistence type="predicted"/>